<protein>
    <recommendedName>
        <fullName evidence="7">Gram-positive cocci surface proteins LPxTG domain-containing protein</fullName>
    </recommendedName>
</protein>
<feature type="transmembrane region" description="Helical" evidence="6">
    <location>
        <begin position="7"/>
        <end position="27"/>
    </location>
</feature>
<feature type="compositionally biased region" description="Low complexity" evidence="5">
    <location>
        <begin position="53"/>
        <end position="65"/>
    </location>
</feature>
<keyword evidence="3" id="KW-0732">Signal</keyword>
<accession>A0A242CEU6</accession>
<gene>
    <name evidence="9" type="ORF">A5880_001765</name>
    <name evidence="8" type="ORF">A5880_001848</name>
</gene>
<evidence type="ECO:0000259" key="7">
    <source>
        <dbReference type="Pfam" id="PF00746"/>
    </source>
</evidence>
<dbReference type="Proteomes" id="UP000195139">
    <property type="component" value="Unassembled WGS sequence"/>
</dbReference>
<reference evidence="9" key="1">
    <citation type="submission" date="2017-05" db="EMBL/GenBank/DDBJ databases">
        <title>The Genome Sequence of Enterococcus sp. 4G2_DIV0659.</title>
        <authorList>
            <consortium name="The Broad Institute Genomics Platform"/>
            <consortium name="The Broad Institute Genomic Center for Infectious Diseases"/>
            <person name="Earl A."/>
            <person name="Manson A."/>
            <person name="Schwartman J."/>
            <person name="Gilmore M."/>
            <person name="Abouelleil A."/>
            <person name="Cao P."/>
            <person name="Chapman S."/>
            <person name="Cusick C."/>
            <person name="Shea T."/>
            <person name="Young S."/>
            <person name="Neafsey D."/>
            <person name="Nusbaum C."/>
            <person name="Birren B."/>
        </authorList>
    </citation>
    <scope>NUCLEOTIDE SEQUENCE [LARGE SCALE GENOMIC DNA]</scope>
    <source>
        <strain evidence="9">4G2_DIV0659</strain>
    </source>
</reference>
<feature type="transmembrane region" description="Helical" evidence="6">
    <location>
        <begin position="82"/>
        <end position="103"/>
    </location>
</feature>
<feature type="region of interest" description="Disordered" evidence="5">
    <location>
        <begin position="52"/>
        <end position="78"/>
    </location>
</feature>
<dbReference type="RefSeq" id="WP_086330679.1">
    <property type="nucleotide sequence ID" value="NZ_NGLE02000001.1"/>
</dbReference>
<evidence type="ECO:0000313" key="10">
    <source>
        <dbReference type="Proteomes" id="UP000195139"/>
    </source>
</evidence>
<keyword evidence="10" id="KW-1185">Reference proteome</keyword>
<proteinExistence type="predicted"/>
<dbReference type="Pfam" id="PF00746">
    <property type="entry name" value="Gram_pos_anchor"/>
    <property type="match status" value="1"/>
</dbReference>
<name>A0A242CEU6_9ENTE</name>
<comment type="caution">
    <text evidence="9">The sequence shown here is derived from an EMBL/GenBank/DDBJ whole genome shotgun (WGS) entry which is preliminary data.</text>
</comment>
<reference evidence="8 10" key="2">
    <citation type="submission" date="2018-07" db="EMBL/GenBank/DDBJ databases">
        <title>The Genome Sequence of Enterococcus sp. DIV0659b.</title>
        <authorList>
            <consortium name="The Broad Institute Genomics Platform"/>
            <consortium name="The Broad Institute Genomic Center for Infectious Diseases"/>
            <person name="Earl A."/>
            <person name="Manson A."/>
            <person name="Schwartman J."/>
            <person name="Gilmore M."/>
            <person name="Abouelleil A."/>
            <person name="Cao P."/>
            <person name="Chapman S."/>
            <person name="Cusick C."/>
            <person name="Shea T."/>
            <person name="Young S."/>
            <person name="Neafsey D."/>
            <person name="Nusbaum C."/>
            <person name="Birren B."/>
        </authorList>
    </citation>
    <scope>NUCLEOTIDE SEQUENCE [LARGE SCALE GENOMIC DNA]</scope>
    <source>
        <strain evidence="8 10">4G2_DIV0659</strain>
    </source>
</reference>
<keyword evidence="6" id="KW-0812">Transmembrane</keyword>
<evidence type="ECO:0000313" key="9">
    <source>
        <dbReference type="EMBL" id="OTO08765.1"/>
    </source>
</evidence>
<dbReference type="STRING" id="1834181.A5880_001765"/>
<evidence type="ECO:0000313" key="8">
    <source>
        <dbReference type="EMBL" id="MEI5994290.1"/>
    </source>
</evidence>
<keyword evidence="4" id="KW-0572">Peptidoglycan-anchor</keyword>
<evidence type="ECO:0000256" key="4">
    <source>
        <dbReference type="ARBA" id="ARBA00023088"/>
    </source>
</evidence>
<organism evidence="9">
    <name type="scientific">Candidatus Enterococcus mansonii</name>
    <dbReference type="NCBI Taxonomy" id="1834181"/>
    <lineage>
        <taxon>Bacteria</taxon>
        <taxon>Bacillati</taxon>
        <taxon>Bacillota</taxon>
        <taxon>Bacilli</taxon>
        <taxon>Lactobacillales</taxon>
        <taxon>Enterococcaceae</taxon>
        <taxon>Enterococcus</taxon>
    </lineage>
</organism>
<keyword evidence="6" id="KW-1133">Transmembrane helix</keyword>
<evidence type="ECO:0000256" key="5">
    <source>
        <dbReference type="SAM" id="MobiDB-lite"/>
    </source>
</evidence>
<dbReference type="EMBL" id="NGLE02000001">
    <property type="protein sequence ID" value="MEI5994290.1"/>
    <property type="molecule type" value="Genomic_DNA"/>
</dbReference>
<evidence type="ECO:0000256" key="6">
    <source>
        <dbReference type="SAM" id="Phobius"/>
    </source>
</evidence>
<dbReference type="EMBL" id="NGLE01000002">
    <property type="protein sequence ID" value="OTO08765.1"/>
    <property type="molecule type" value="Genomic_DNA"/>
</dbReference>
<keyword evidence="2" id="KW-0964">Secreted</keyword>
<evidence type="ECO:0000256" key="1">
    <source>
        <dbReference type="ARBA" id="ARBA00022512"/>
    </source>
</evidence>
<evidence type="ECO:0000256" key="2">
    <source>
        <dbReference type="ARBA" id="ARBA00022525"/>
    </source>
</evidence>
<dbReference type="NCBIfam" id="TIGR01167">
    <property type="entry name" value="LPXTG_anchor"/>
    <property type="match status" value="1"/>
</dbReference>
<dbReference type="InterPro" id="IPR019931">
    <property type="entry name" value="LPXTG_anchor"/>
</dbReference>
<keyword evidence="6" id="KW-0472">Membrane</keyword>
<evidence type="ECO:0000256" key="3">
    <source>
        <dbReference type="ARBA" id="ARBA00022729"/>
    </source>
</evidence>
<keyword evidence="1" id="KW-0134">Cell wall</keyword>
<sequence length="115" mass="12735">MNKKLKYLLSCILFISVGVTLFIFPIMDVWAVEGGQVGHDAVIELYAEDTIESSSSSSEQPTSSSKPIVEKPKGKYPSTGEVIRRSLALSGSALALIALIFFIKKRREEREEVEK</sequence>
<feature type="domain" description="Gram-positive cocci surface proteins LPxTG" evidence="7">
    <location>
        <begin position="70"/>
        <end position="109"/>
    </location>
</feature>
<dbReference type="AlphaFoldDB" id="A0A242CEU6"/>